<dbReference type="AlphaFoldDB" id="A0A1R1L852"/>
<proteinExistence type="predicted"/>
<name>A0A1R1L852_9MICC</name>
<feature type="domain" description="Integrase catalytic" evidence="1">
    <location>
        <begin position="2"/>
        <end position="51"/>
    </location>
</feature>
<dbReference type="OrthoDB" id="4281720at2"/>
<evidence type="ECO:0000313" key="2">
    <source>
        <dbReference type="EMBL" id="OMH23711.1"/>
    </source>
</evidence>
<evidence type="ECO:0000259" key="1">
    <source>
        <dbReference type="Pfam" id="PF13683"/>
    </source>
</evidence>
<dbReference type="GO" id="GO:0015074">
    <property type="term" value="P:DNA integration"/>
    <property type="evidence" value="ECO:0007669"/>
    <property type="project" value="InterPro"/>
</dbReference>
<dbReference type="EMBL" id="MRDE01000071">
    <property type="protein sequence ID" value="OMH23711.1"/>
    <property type="molecule type" value="Genomic_DNA"/>
</dbReference>
<organism evidence="2 3">
    <name type="scientific">Tersicoccus phoenicis</name>
    <dbReference type="NCBI Taxonomy" id="554083"/>
    <lineage>
        <taxon>Bacteria</taxon>
        <taxon>Bacillati</taxon>
        <taxon>Actinomycetota</taxon>
        <taxon>Actinomycetes</taxon>
        <taxon>Micrococcales</taxon>
        <taxon>Micrococcaceae</taxon>
        <taxon>Tersicoccus</taxon>
    </lineage>
</organism>
<dbReference type="InterPro" id="IPR012337">
    <property type="entry name" value="RNaseH-like_sf"/>
</dbReference>
<comment type="caution">
    <text evidence="2">The sequence shown here is derived from an EMBL/GenBank/DDBJ whole genome shotgun (WGS) entry which is preliminary data.</text>
</comment>
<dbReference type="Pfam" id="PF13683">
    <property type="entry name" value="rve_3"/>
    <property type="match status" value="1"/>
</dbReference>
<reference evidence="2 3" key="1">
    <citation type="submission" date="2016-12" db="EMBL/GenBank/DDBJ databases">
        <title>Draft genome of Tersicoccus phoenicis 1P05MA.</title>
        <authorList>
            <person name="Nakajima Y."/>
            <person name="Yoshizawa S."/>
            <person name="Nakamura K."/>
            <person name="Ogura Y."/>
            <person name="Hayashi T."/>
            <person name="Kogure K."/>
        </authorList>
    </citation>
    <scope>NUCLEOTIDE SEQUENCE [LARGE SCALE GENOMIC DNA]</scope>
    <source>
        <strain evidence="2 3">1p05MA</strain>
    </source>
</reference>
<dbReference type="PANTHER" id="PTHR46889:SF4">
    <property type="entry name" value="TRANSPOSASE INSO FOR INSERTION SEQUENCE ELEMENT IS911B-RELATED"/>
    <property type="match status" value="1"/>
</dbReference>
<sequence length="66" mass="7857">VAESFFATYKKELIHTRPWPNLKTLKKATFTWIEEYYNRARRHSTLGYLTPAEYELGLRDIHELAA</sequence>
<dbReference type="SUPFAM" id="SSF53098">
    <property type="entry name" value="Ribonuclease H-like"/>
    <property type="match status" value="1"/>
</dbReference>
<dbReference type="InterPro" id="IPR001584">
    <property type="entry name" value="Integrase_cat-core"/>
</dbReference>
<dbReference type="PANTHER" id="PTHR46889">
    <property type="entry name" value="TRANSPOSASE INSF FOR INSERTION SEQUENCE IS3B-RELATED"/>
    <property type="match status" value="1"/>
</dbReference>
<gene>
    <name evidence="2" type="ORF">BKD30_11110</name>
</gene>
<accession>A0A1R1L852</accession>
<feature type="non-terminal residue" evidence="2">
    <location>
        <position position="1"/>
    </location>
</feature>
<evidence type="ECO:0000313" key="3">
    <source>
        <dbReference type="Proteomes" id="UP000187085"/>
    </source>
</evidence>
<dbReference type="InterPro" id="IPR050900">
    <property type="entry name" value="Transposase_IS3/IS150/IS904"/>
</dbReference>
<keyword evidence="3" id="KW-1185">Reference proteome</keyword>
<protein>
    <submittedName>
        <fullName evidence="2">Transposase</fullName>
    </submittedName>
</protein>
<dbReference type="Proteomes" id="UP000187085">
    <property type="component" value="Unassembled WGS sequence"/>
</dbReference>